<proteinExistence type="predicted"/>
<organism evidence="1 2">
    <name type="scientific">Portunus trituberculatus</name>
    <name type="common">Swimming crab</name>
    <name type="synonym">Neptunus trituberculatus</name>
    <dbReference type="NCBI Taxonomy" id="210409"/>
    <lineage>
        <taxon>Eukaryota</taxon>
        <taxon>Metazoa</taxon>
        <taxon>Ecdysozoa</taxon>
        <taxon>Arthropoda</taxon>
        <taxon>Crustacea</taxon>
        <taxon>Multicrustacea</taxon>
        <taxon>Malacostraca</taxon>
        <taxon>Eumalacostraca</taxon>
        <taxon>Eucarida</taxon>
        <taxon>Decapoda</taxon>
        <taxon>Pleocyemata</taxon>
        <taxon>Brachyura</taxon>
        <taxon>Eubrachyura</taxon>
        <taxon>Portunoidea</taxon>
        <taxon>Portunidae</taxon>
        <taxon>Portuninae</taxon>
        <taxon>Portunus</taxon>
    </lineage>
</organism>
<protein>
    <submittedName>
        <fullName evidence="1">Uncharacterized protein</fullName>
    </submittedName>
</protein>
<name>A0A5B7D3B5_PORTR</name>
<dbReference type="AlphaFoldDB" id="A0A5B7D3B5"/>
<dbReference type="EMBL" id="VSRR010000514">
    <property type="protein sequence ID" value="MPC16532.1"/>
    <property type="molecule type" value="Genomic_DNA"/>
</dbReference>
<reference evidence="1 2" key="1">
    <citation type="submission" date="2019-05" db="EMBL/GenBank/DDBJ databases">
        <title>Another draft genome of Portunus trituberculatus and its Hox gene families provides insights of decapod evolution.</title>
        <authorList>
            <person name="Jeong J.-H."/>
            <person name="Song I."/>
            <person name="Kim S."/>
            <person name="Choi T."/>
            <person name="Kim D."/>
            <person name="Ryu S."/>
            <person name="Kim W."/>
        </authorList>
    </citation>
    <scope>NUCLEOTIDE SEQUENCE [LARGE SCALE GENOMIC DNA]</scope>
    <source>
        <tissue evidence="1">Muscle</tissue>
    </source>
</reference>
<accession>A0A5B7D3B5</accession>
<dbReference type="Proteomes" id="UP000324222">
    <property type="component" value="Unassembled WGS sequence"/>
</dbReference>
<evidence type="ECO:0000313" key="1">
    <source>
        <dbReference type="EMBL" id="MPC16532.1"/>
    </source>
</evidence>
<keyword evidence="2" id="KW-1185">Reference proteome</keyword>
<comment type="caution">
    <text evidence="1">The sequence shown here is derived from an EMBL/GenBank/DDBJ whole genome shotgun (WGS) entry which is preliminary data.</text>
</comment>
<gene>
    <name evidence="1" type="ORF">E2C01_009359</name>
</gene>
<evidence type="ECO:0000313" key="2">
    <source>
        <dbReference type="Proteomes" id="UP000324222"/>
    </source>
</evidence>
<sequence length="131" mass="14851">MKESNTLRGSMSIAAMYIRTCKSDMASKNWSSENFLRYAASVITIKLSVLHVFPQTTDLEVYVRDVLFSSGLLDVGQLRGILGGYEALVPHHRLALVAYLVSLHVHLSHGLHHYIQLYCPVYTPRFLCNHF</sequence>